<dbReference type="EMBL" id="JBEZUR010000017">
    <property type="protein sequence ID" value="MEU3555301.1"/>
    <property type="molecule type" value="Genomic_DNA"/>
</dbReference>
<feature type="transmembrane region" description="Helical" evidence="1">
    <location>
        <begin position="210"/>
        <end position="233"/>
    </location>
</feature>
<feature type="transmembrane region" description="Helical" evidence="1">
    <location>
        <begin position="169"/>
        <end position="190"/>
    </location>
</feature>
<keyword evidence="1" id="KW-0472">Membrane</keyword>
<feature type="transmembrane region" description="Helical" evidence="1">
    <location>
        <begin position="99"/>
        <end position="120"/>
    </location>
</feature>
<name>A0ABV2YHW1_9ACTN</name>
<dbReference type="NCBIfam" id="NF038065">
    <property type="entry name" value="Pr6Pr"/>
    <property type="match status" value="1"/>
</dbReference>
<reference evidence="2 3" key="1">
    <citation type="submission" date="2024-06" db="EMBL/GenBank/DDBJ databases">
        <title>The Natural Products Discovery Center: Release of the First 8490 Sequenced Strains for Exploring Actinobacteria Biosynthetic Diversity.</title>
        <authorList>
            <person name="Kalkreuter E."/>
            <person name="Kautsar S.A."/>
            <person name="Yang D."/>
            <person name="Bader C.D."/>
            <person name="Teijaro C.N."/>
            <person name="Fluegel L."/>
            <person name="Davis C.M."/>
            <person name="Simpson J.R."/>
            <person name="Lauterbach L."/>
            <person name="Steele A.D."/>
            <person name="Gui C."/>
            <person name="Meng S."/>
            <person name="Li G."/>
            <person name="Viehrig K."/>
            <person name="Ye F."/>
            <person name="Su P."/>
            <person name="Kiefer A.F."/>
            <person name="Nichols A."/>
            <person name="Cepeda A.J."/>
            <person name="Yan W."/>
            <person name="Fan B."/>
            <person name="Jiang Y."/>
            <person name="Adhikari A."/>
            <person name="Zheng C.-J."/>
            <person name="Schuster L."/>
            <person name="Cowan T.M."/>
            <person name="Smanski M.J."/>
            <person name="Chevrette M.G."/>
            <person name="De Carvalho L.P.S."/>
            <person name="Shen B."/>
        </authorList>
    </citation>
    <scope>NUCLEOTIDE SEQUENCE [LARGE SCALE GENOMIC DNA]</scope>
    <source>
        <strain evidence="2 3">NPDC038104</strain>
    </source>
</reference>
<evidence type="ECO:0000313" key="2">
    <source>
        <dbReference type="EMBL" id="MEU3555301.1"/>
    </source>
</evidence>
<protein>
    <submittedName>
        <fullName evidence="2">Pr6Pr family membrane protein</fullName>
    </submittedName>
</protein>
<feature type="transmembrane region" description="Helical" evidence="1">
    <location>
        <begin position="135"/>
        <end position="157"/>
    </location>
</feature>
<dbReference type="RefSeq" id="WP_108956955.1">
    <property type="nucleotide sequence ID" value="NZ_BEVZ01000010.1"/>
</dbReference>
<proteinExistence type="predicted"/>
<accession>A0ABV2YHW1</accession>
<feature type="transmembrane region" description="Helical" evidence="1">
    <location>
        <begin position="42"/>
        <end position="62"/>
    </location>
</feature>
<dbReference type="Proteomes" id="UP001550850">
    <property type="component" value="Unassembled WGS sequence"/>
</dbReference>
<evidence type="ECO:0000313" key="3">
    <source>
        <dbReference type="Proteomes" id="UP001550850"/>
    </source>
</evidence>
<organism evidence="2 3">
    <name type="scientific">Streptomyces fragilis</name>
    <dbReference type="NCBI Taxonomy" id="67301"/>
    <lineage>
        <taxon>Bacteria</taxon>
        <taxon>Bacillati</taxon>
        <taxon>Actinomycetota</taxon>
        <taxon>Actinomycetes</taxon>
        <taxon>Kitasatosporales</taxon>
        <taxon>Streptomycetaceae</taxon>
        <taxon>Streptomyces</taxon>
    </lineage>
</organism>
<sequence length="257" mass="26652">MTAPIPRDIPGLPAVPGWAKLMPSYVPPTAVIPPARRPLTALFRLGTALAAAGGATVCVVLGRPLQALNHFTVQANILLALVLAVSAQRAWSAGRPVRPALTGAALLYVLLAALVHAFAVPGRPVFSDPGPGGRWGLAAALVLTVVTPLAALLDWLLLTAPRTLRLRHATAWLLYPLVYLGLALGGSALLPADAPGRAPFPFLDAARNGTLGLVGNALLFGLACYGLGVLLVAVDHLCPGFVRCRPKTGFRLRPPVG</sequence>
<evidence type="ECO:0000256" key="1">
    <source>
        <dbReference type="SAM" id="Phobius"/>
    </source>
</evidence>
<dbReference type="InterPro" id="IPR049713">
    <property type="entry name" value="Pr6Pr-like"/>
</dbReference>
<comment type="caution">
    <text evidence="2">The sequence shown here is derived from an EMBL/GenBank/DDBJ whole genome shotgun (WGS) entry which is preliminary data.</text>
</comment>
<gene>
    <name evidence="2" type="ORF">AB0E65_13945</name>
</gene>
<keyword evidence="3" id="KW-1185">Reference proteome</keyword>
<feature type="transmembrane region" description="Helical" evidence="1">
    <location>
        <begin position="68"/>
        <end position="87"/>
    </location>
</feature>
<keyword evidence="1" id="KW-0812">Transmembrane</keyword>
<keyword evidence="1" id="KW-1133">Transmembrane helix</keyword>